<reference evidence="20" key="2">
    <citation type="submission" date="2021-01" db="EMBL/GenBank/DDBJ databases">
        <authorList>
            <person name="Schikora-Tamarit M.A."/>
        </authorList>
    </citation>
    <scope>NUCLEOTIDE SEQUENCE</scope>
    <source>
        <strain evidence="20">CBS2887</strain>
    </source>
</reference>
<comment type="caution">
    <text evidence="20">The sequence shown here is derived from an EMBL/GenBank/DDBJ whole genome shotgun (WGS) entry which is preliminary data.</text>
</comment>
<dbReference type="InterPro" id="IPR013960">
    <property type="entry name" value="DASH_Duo1"/>
</dbReference>
<dbReference type="GO" id="GO:0005874">
    <property type="term" value="C:microtubule"/>
    <property type="evidence" value="ECO:0007669"/>
    <property type="project" value="UniProtKB-KW"/>
</dbReference>
<accession>A0A9P8Q4H0</accession>
<evidence type="ECO:0000256" key="16">
    <source>
        <dbReference type="ARBA" id="ARBA00023328"/>
    </source>
</evidence>
<feature type="compositionally biased region" description="Low complexity" evidence="19">
    <location>
        <begin position="201"/>
        <end position="215"/>
    </location>
</feature>
<dbReference type="PANTHER" id="PTHR28216:SF1">
    <property type="entry name" value="DASH COMPLEX SUBUNIT DUO1"/>
    <property type="match status" value="1"/>
</dbReference>
<keyword evidence="11" id="KW-0995">Kinetochore</keyword>
<evidence type="ECO:0000313" key="20">
    <source>
        <dbReference type="EMBL" id="KAH3682980.1"/>
    </source>
</evidence>
<evidence type="ECO:0000256" key="7">
    <source>
        <dbReference type="ARBA" id="ARBA00022618"/>
    </source>
</evidence>
<evidence type="ECO:0000256" key="14">
    <source>
        <dbReference type="ARBA" id="ARBA00023242"/>
    </source>
</evidence>
<evidence type="ECO:0000256" key="6">
    <source>
        <dbReference type="ARBA" id="ARBA00022490"/>
    </source>
</evidence>
<comment type="subcellular location">
    <subcellularLocation>
        <location evidence="3">Chromosome</location>
        <location evidence="3">Centromere</location>
        <location evidence="3">Kinetochore</location>
    </subcellularLocation>
    <subcellularLocation>
        <location evidence="2">Cytoplasm</location>
        <location evidence="2">Cytoskeleton</location>
        <location evidence="2">Spindle</location>
    </subcellularLocation>
    <subcellularLocation>
        <location evidence="1">Nucleus</location>
    </subcellularLocation>
</comment>
<dbReference type="GO" id="GO:0072686">
    <property type="term" value="C:mitotic spindle"/>
    <property type="evidence" value="ECO:0007669"/>
    <property type="project" value="InterPro"/>
</dbReference>
<keyword evidence="21" id="KW-1185">Reference proteome</keyword>
<evidence type="ECO:0000256" key="11">
    <source>
        <dbReference type="ARBA" id="ARBA00022838"/>
    </source>
</evidence>
<keyword evidence="13" id="KW-0206">Cytoskeleton</keyword>
<keyword evidence="10" id="KW-0159">Chromosome partition</keyword>
<keyword evidence="15" id="KW-0131">Cell cycle</keyword>
<evidence type="ECO:0000256" key="1">
    <source>
        <dbReference type="ARBA" id="ARBA00004123"/>
    </source>
</evidence>
<evidence type="ECO:0000256" key="17">
    <source>
        <dbReference type="ARBA" id="ARBA00044152"/>
    </source>
</evidence>
<protein>
    <recommendedName>
        <fullName evidence="17">DASH complex subunit DUO1</fullName>
    </recommendedName>
    <alternativeName>
        <fullName evidence="18">Outer kinetochore protein DUO1</fullName>
    </alternativeName>
</protein>
<evidence type="ECO:0000256" key="10">
    <source>
        <dbReference type="ARBA" id="ARBA00022829"/>
    </source>
</evidence>
<feature type="compositionally biased region" description="Low complexity" evidence="19">
    <location>
        <begin position="23"/>
        <end position="36"/>
    </location>
</feature>
<evidence type="ECO:0000256" key="3">
    <source>
        <dbReference type="ARBA" id="ARBA00004629"/>
    </source>
</evidence>
<evidence type="ECO:0000256" key="5">
    <source>
        <dbReference type="ARBA" id="ARBA00022454"/>
    </source>
</evidence>
<reference evidence="20" key="1">
    <citation type="journal article" date="2021" name="Open Biol.">
        <title>Shared evolutionary footprints suggest mitochondrial oxidative damage underlies multiple complex I losses in fungi.</title>
        <authorList>
            <person name="Schikora-Tamarit M.A."/>
            <person name="Marcet-Houben M."/>
            <person name="Nosek J."/>
            <person name="Gabaldon T."/>
        </authorList>
    </citation>
    <scope>NUCLEOTIDE SEQUENCE</scope>
    <source>
        <strain evidence="20">CBS2887</strain>
    </source>
</reference>
<feature type="region of interest" description="Disordered" evidence="19">
    <location>
        <begin position="153"/>
        <end position="215"/>
    </location>
</feature>
<evidence type="ECO:0000256" key="4">
    <source>
        <dbReference type="ARBA" id="ARBA00005366"/>
    </source>
</evidence>
<dbReference type="Proteomes" id="UP000774326">
    <property type="component" value="Unassembled WGS sequence"/>
</dbReference>
<evidence type="ECO:0000256" key="12">
    <source>
        <dbReference type="ARBA" id="ARBA00023054"/>
    </source>
</evidence>
<keyword evidence="7" id="KW-0132">Cell division</keyword>
<keyword evidence="12" id="KW-0175">Coiled coil</keyword>
<dbReference type="GO" id="GO:0042729">
    <property type="term" value="C:DASH complex"/>
    <property type="evidence" value="ECO:0007669"/>
    <property type="project" value="InterPro"/>
</dbReference>
<dbReference type="EMBL" id="JAEUBG010003294">
    <property type="protein sequence ID" value="KAH3682980.1"/>
    <property type="molecule type" value="Genomic_DNA"/>
</dbReference>
<proteinExistence type="inferred from homology"/>
<evidence type="ECO:0000256" key="8">
    <source>
        <dbReference type="ARBA" id="ARBA00022701"/>
    </source>
</evidence>
<sequence>MSRDVLPPFEEIQEALRLQFNSSTVTTSTATDSTTTGEDPETRQKSLETELSELETLNSSLDLIISSFEQSKQNLNRLTLTTTSSLALLDKYIRILSHTGEIRDKLIQTTSIPNHPTQDLTEDQYESNVQHMNDLEDRIRIKKQDLQKAQEEQRLLKATQEREKRERREIMKRRLYGRKGNTNAKTPTRSTTRGGGETRDNNQNSNNGRNLFGRR</sequence>
<keyword evidence="16" id="KW-0137">Centromere</keyword>
<evidence type="ECO:0000256" key="15">
    <source>
        <dbReference type="ARBA" id="ARBA00023306"/>
    </source>
</evidence>
<keyword evidence="8" id="KW-0493">Microtubule</keyword>
<gene>
    <name evidence="20" type="ORF">WICPIJ_006040</name>
</gene>
<evidence type="ECO:0000313" key="21">
    <source>
        <dbReference type="Proteomes" id="UP000774326"/>
    </source>
</evidence>
<evidence type="ECO:0000256" key="2">
    <source>
        <dbReference type="ARBA" id="ARBA00004186"/>
    </source>
</evidence>
<dbReference type="GO" id="GO:0000278">
    <property type="term" value="P:mitotic cell cycle"/>
    <property type="evidence" value="ECO:0007669"/>
    <property type="project" value="InterPro"/>
</dbReference>
<evidence type="ECO:0000256" key="18">
    <source>
        <dbReference type="ARBA" id="ARBA00044358"/>
    </source>
</evidence>
<keyword evidence="14" id="KW-0539">Nucleus</keyword>
<comment type="similarity">
    <text evidence="4">Belongs to the DASH complex DUO1 family.</text>
</comment>
<name>A0A9P8Q4H0_WICPI</name>
<feature type="compositionally biased region" description="Basic and acidic residues" evidence="19">
    <location>
        <begin position="153"/>
        <end position="169"/>
    </location>
</feature>
<dbReference type="AlphaFoldDB" id="A0A9P8Q4H0"/>
<evidence type="ECO:0000256" key="9">
    <source>
        <dbReference type="ARBA" id="ARBA00022776"/>
    </source>
</evidence>
<keyword evidence="5" id="KW-0158">Chromosome</keyword>
<feature type="region of interest" description="Disordered" evidence="19">
    <location>
        <begin position="23"/>
        <end position="44"/>
    </location>
</feature>
<dbReference type="GO" id="GO:0007059">
    <property type="term" value="P:chromosome segregation"/>
    <property type="evidence" value="ECO:0007669"/>
    <property type="project" value="UniProtKB-KW"/>
</dbReference>
<dbReference type="Pfam" id="PF08651">
    <property type="entry name" value="DASH_Duo1"/>
    <property type="match status" value="1"/>
</dbReference>
<dbReference type="GO" id="GO:0051301">
    <property type="term" value="P:cell division"/>
    <property type="evidence" value="ECO:0007669"/>
    <property type="project" value="UniProtKB-KW"/>
</dbReference>
<evidence type="ECO:0000256" key="19">
    <source>
        <dbReference type="SAM" id="MobiDB-lite"/>
    </source>
</evidence>
<dbReference type="PANTHER" id="PTHR28216">
    <property type="entry name" value="DASH COMPLEX SUBUNIT DUO1"/>
    <property type="match status" value="1"/>
</dbReference>
<organism evidence="20 21">
    <name type="scientific">Wickerhamomyces pijperi</name>
    <name type="common">Yeast</name>
    <name type="synonym">Pichia pijperi</name>
    <dbReference type="NCBI Taxonomy" id="599730"/>
    <lineage>
        <taxon>Eukaryota</taxon>
        <taxon>Fungi</taxon>
        <taxon>Dikarya</taxon>
        <taxon>Ascomycota</taxon>
        <taxon>Saccharomycotina</taxon>
        <taxon>Saccharomycetes</taxon>
        <taxon>Phaffomycetales</taxon>
        <taxon>Wickerhamomycetaceae</taxon>
        <taxon>Wickerhamomyces</taxon>
    </lineage>
</organism>
<keyword evidence="6" id="KW-0963">Cytoplasm</keyword>
<keyword evidence="9" id="KW-0498">Mitosis</keyword>
<evidence type="ECO:0000256" key="13">
    <source>
        <dbReference type="ARBA" id="ARBA00023212"/>
    </source>
</evidence>